<reference evidence="2" key="1">
    <citation type="submission" date="2021-03" db="EMBL/GenBank/DDBJ databases">
        <title>Draft genome sequence of rust myrtle Austropuccinia psidii MF-1, a brazilian biotype.</title>
        <authorList>
            <person name="Quecine M.C."/>
            <person name="Pachon D.M.R."/>
            <person name="Bonatelli M.L."/>
            <person name="Correr F.H."/>
            <person name="Franceschini L.M."/>
            <person name="Leite T.F."/>
            <person name="Margarido G.R.A."/>
            <person name="Almeida C.A."/>
            <person name="Ferrarezi J.A."/>
            <person name="Labate C.A."/>
        </authorList>
    </citation>
    <scope>NUCLEOTIDE SEQUENCE</scope>
    <source>
        <strain evidence="2">MF-1</strain>
    </source>
</reference>
<organism evidence="2 3">
    <name type="scientific">Austropuccinia psidii MF-1</name>
    <dbReference type="NCBI Taxonomy" id="1389203"/>
    <lineage>
        <taxon>Eukaryota</taxon>
        <taxon>Fungi</taxon>
        <taxon>Dikarya</taxon>
        <taxon>Basidiomycota</taxon>
        <taxon>Pucciniomycotina</taxon>
        <taxon>Pucciniomycetes</taxon>
        <taxon>Pucciniales</taxon>
        <taxon>Sphaerophragmiaceae</taxon>
        <taxon>Austropuccinia</taxon>
    </lineage>
</organism>
<dbReference type="AlphaFoldDB" id="A0A9Q3F106"/>
<comment type="caution">
    <text evidence="2">The sequence shown here is derived from an EMBL/GenBank/DDBJ whole genome shotgun (WGS) entry which is preliminary data.</text>
</comment>
<proteinExistence type="predicted"/>
<accession>A0A9Q3F106</accession>
<evidence type="ECO:0000313" key="2">
    <source>
        <dbReference type="EMBL" id="MBW0531871.1"/>
    </source>
</evidence>
<dbReference type="InterPro" id="IPR041577">
    <property type="entry name" value="RT_RNaseH_2"/>
</dbReference>
<dbReference type="OrthoDB" id="3095879at2759"/>
<keyword evidence="3" id="KW-1185">Reference proteome</keyword>
<evidence type="ECO:0000259" key="1">
    <source>
        <dbReference type="Pfam" id="PF17919"/>
    </source>
</evidence>
<name>A0A9Q3F106_9BASI</name>
<evidence type="ECO:0000313" key="3">
    <source>
        <dbReference type="Proteomes" id="UP000765509"/>
    </source>
</evidence>
<dbReference type="Pfam" id="PF17919">
    <property type="entry name" value="RT_RNaseH_2"/>
    <property type="match status" value="1"/>
</dbReference>
<protein>
    <recommendedName>
        <fullName evidence="1">Reverse transcriptase/retrotransposon-derived protein RNase H-like domain-containing protein</fullName>
    </recommendedName>
</protein>
<dbReference type="PANTHER" id="PTHR34072:SF52">
    <property type="entry name" value="RIBONUCLEASE H"/>
    <property type="match status" value="1"/>
</dbReference>
<dbReference type="InterPro" id="IPR043502">
    <property type="entry name" value="DNA/RNA_pol_sf"/>
</dbReference>
<dbReference type="Proteomes" id="UP000765509">
    <property type="component" value="Unassembled WGS sequence"/>
</dbReference>
<sequence>MNSLTSLFKKDYPFIFNEEALNHFQILKEAFTTAPVLSHFNPSLPTIVETDASDYYLSSVLSWVNDSGKNPIAFEIFKLLPADLNYEIHEMNTLQYYGTITSLDLTQIFISHVFSKHGLPASIQLKISRDPSASFPPETDQQTERLNKILEQYLCMYSLDLVGHVTSASRQHQSSHVSHENVTQSPNPFQHYSQCLGNFTSLASTSTPNPPQHFACLRTHIALHMRLRHCPPISVSTTPDAFTPPPLPSLFSRGGLPTCS</sequence>
<dbReference type="PANTHER" id="PTHR34072">
    <property type="entry name" value="ENZYMATIC POLYPROTEIN-RELATED"/>
    <property type="match status" value="1"/>
</dbReference>
<gene>
    <name evidence="2" type="ORF">O181_071586</name>
</gene>
<dbReference type="EMBL" id="AVOT02037203">
    <property type="protein sequence ID" value="MBW0531871.1"/>
    <property type="molecule type" value="Genomic_DNA"/>
</dbReference>
<dbReference type="SUPFAM" id="SSF56672">
    <property type="entry name" value="DNA/RNA polymerases"/>
    <property type="match status" value="1"/>
</dbReference>
<feature type="domain" description="Reverse transcriptase/retrotransposon-derived protein RNase H-like" evidence="1">
    <location>
        <begin position="17"/>
        <end position="94"/>
    </location>
</feature>